<evidence type="ECO:0000313" key="3">
    <source>
        <dbReference type="Proteomes" id="UP000011777"/>
    </source>
</evidence>
<feature type="region of interest" description="Disordered" evidence="1">
    <location>
        <begin position="287"/>
        <end position="317"/>
    </location>
</feature>
<sequence>MSYPYSYFAAPSAPVAPQEGLDVASLFDLLHQHQFFYKENTRPRVIKRLETEDEFQIYIQKSAGNFNNYEIKVIKGVSPMVQVVIYSIEDNFETSIPFNVNYIDIENINWQWYRQQNVLVLNIPKRIHYIHSSVQDIINCLLGHEDETEAERDEHLENSLADHEKLITAATQALKEQEPGVPSAEKDAKLENTLGDHEKLIRAALEALNNPQQQPYSDKQVKQDFESKSKATAAAAKAAQAGKKREEFAKVKKILDAQKKARQDYDDKVKRDDHERLVAHAANVLKQATQPTDKTAKKEAQVAGTEAAEEAKKKEEIEKTKKIIAAQRQAALDKIAQAQKELEELTQKENEALKLHEVAKQQQLEEEKKKVEFGKAQAEEKAKSEKEEYDQFVKQQQEFLNQFFGFNLGPVIPNTTKEAVKEKQKPKVAPKPKQLKVQPKATPMSNGHSHKAVLEDVEDEESVMFKKRFGH</sequence>
<proteinExistence type="predicted"/>
<comment type="caution">
    <text evidence="2">The sequence shown here is derived from an EMBL/GenBank/DDBJ whole genome shotgun (WGS) entry which is preliminary data.</text>
</comment>
<evidence type="ECO:0000313" key="2">
    <source>
        <dbReference type="EMBL" id="EMG47394.1"/>
    </source>
</evidence>
<dbReference type="Proteomes" id="UP000011777">
    <property type="component" value="Unassembled WGS sequence"/>
</dbReference>
<keyword evidence="3" id="KW-1185">Reference proteome</keyword>
<accession>M3JY90</accession>
<gene>
    <name evidence="2" type="ORF">G210_2282</name>
</gene>
<dbReference type="STRING" id="1245528.M3JY90"/>
<name>M3JY90_CANMX</name>
<feature type="region of interest" description="Disordered" evidence="1">
    <location>
        <begin position="364"/>
        <end position="385"/>
    </location>
</feature>
<dbReference type="AlphaFoldDB" id="M3JY90"/>
<reference evidence="2 3" key="1">
    <citation type="submission" date="2013-02" db="EMBL/GenBank/DDBJ databases">
        <title>Genome sequence of Candida maltosa Xu316, a potential industrial strain for xylitol and ethanol production.</title>
        <authorList>
            <person name="Yu J."/>
            <person name="Wang Q."/>
            <person name="Geng X."/>
            <person name="Bao W."/>
            <person name="He P."/>
            <person name="Cai J."/>
        </authorList>
    </citation>
    <scope>NUCLEOTIDE SEQUENCE [LARGE SCALE GENOMIC DNA]</scope>
    <source>
        <strain evidence="3">Xu316</strain>
    </source>
</reference>
<dbReference type="OrthoDB" id="4093878at2759"/>
<feature type="region of interest" description="Disordered" evidence="1">
    <location>
        <begin position="417"/>
        <end position="457"/>
    </location>
</feature>
<dbReference type="HOGENOM" id="CLU_624019_0_0_1"/>
<organism evidence="2 3">
    <name type="scientific">Candida maltosa (strain Xu316)</name>
    <name type="common">Yeast</name>
    <dbReference type="NCBI Taxonomy" id="1245528"/>
    <lineage>
        <taxon>Eukaryota</taxon>
        <taxon>Fungi</taxon>
        <taxon>Dikarya</taxon>
        <taxon>Ascomycota</taxon>
        <taxon>Saccharomycotina</taxon>
        <taxon>Pichiomycetes</taxon>
        <taxon>Debaryomycetaceae</taxon>
        <taxon>Candida/Lodderomyces clade</taxon>
        <taxon>Candida</taxon>
    </lineage>
</organism>
<protein>
    <submittedName>
        <fullName evidence="2">Uncharacterized protein</fullName>
    </submittedName>
</protein>
<dbReference type="eggNOG" id="ENOG502S0RT">
    <property type="taxonomic scope" value="Eukaryota"/>
</dbReference>
<dbReference type="EMBL" id="AOGT01001591">
    <property type="protein sequence ID" value="EMG47394.1"/>
    <property type="molecule type" value="Genomic_DNA"/>
</dbReference>
<evidence type="ECO:0000256" key="1">
    <source>
        <dbReference type="SAM" id="MobiDB-lite"/>
    </source>
</evidence>
<dbReference type="OMA" id="NINWQWY"/>